<accession>A0ABV6AWL0</accession>
<proteinExistence type="predicted"/>
<evidence type="ECO:0000313" key="1">
    <source>
        <dbReference type="EMBL" id="MFB9991001.1"/>
    </source>
</evidence>
<keyword evidence="2" id="KW-1185">Reference proteome</keyword>
<protein>
    <submittedName>
        <fullName evidence="1">Uncharacterized protein</fullName>
    </submittedName>
</protein>
<comment type="caution">
    <text evidence="1">The sequence shown here is derived from an EMBL/GenBank/DDBJ whole genome shotgun (WGS) entry which is preliminary data.</text>
</comment>
<sequence>MTRRNVLNSATAAALLLAAGWDVQPNGRVLCPVRGVTPELSADRSKVLLPLGTGIRSIIETGSGSGSSAHPRFGSAT</sequence>
<gene>
    <name evidence="1" type="ORF">ACFFLM_03265</name>
</gene>
<reference evidence="1 2" key="1">
    <citation type="submission" date="2024-09" db="EMBL/GenBank/DDBJ databases">
        <authorList>
            <person name="Sun Q."/>
            <person name="Mori K."/>
        </authorList>
    </citation>
    <scope>NUCLEOTIDE SEQUENCE [LARGE SCALE GENOMIC DNA]</scope>
    <source>
        <strain evidence="1 2">JCM 13503</strain>
    </source>
</reference>
<dbReference type="EMBL" id="JBHLYR010000011">
    <property type="protein sequence ID" value="MFB9991001.1"/>
    <property type="molecule type" value="Genomic_DNA"/>
</dbReference>
<dbReference type="Proteomes" id="UP001589733">
    <property type="component" value="Unassembled WGS sequence"/>
</dbReference>
<name>A0ABV6AWL0_9DEIO</name>
<evidence type="ECO:0000313" key="2">
    <source>
        <dbReference type="Proteomes" id="UP001589733"/>
    </source>
</evidence>
<dbReference type="RefSeq" id="WP_380005505.1">
    <property type="nucleotide sequence ID" value="NZ_JBHLYR010000011.1"/>
</dbReference>
<organism evidence="1 2">
    <name type="scientific">Deinococcus oregonensis</name>
    <dbReference type="NCBI Taxonomy" id="1805970"/>
    <lineage>
        <taxon>Bacteria</taxon>
        <taxon>Thermotogati</taxon>
        <taxon>Deinococcota</taxon>
        <taxon>Deinococci</taxon>
        <taxon>Deinococcales</taxon>
        <taxon>Deinococcaceae</taxon>
        <taxon>Deinococcus</taxon>
    </lineage>
</organism>